<reference evidence="2" key="1">
    <citation type="journal article" date="2015" name="BMC Genomics">
        <title>Genome mining reveals unlocked bioactive potential of marine Gram-negative bacteria.</title>
        <authorList>
            <person name="Machado H."/>
            <person name="Sonnenschein E.C."/>
            <person name="Melchiorsen J."/>
            <person name="Gram L."/>
        </authorList>
    </citation>
    <scope>NUCLEOTIDE SEQUENCE</scope>
    <source>
        <strain evidence="2">S2052</strain>
    </source>
</reference>
<comment type="caution">
    <text evidence="2">The sequence shown here is derived from an EMBL/GenBank/DDBJ whole genome shotgun (WGS) entry which is preliminary data.</text>
</comment>
<accession>A0A837G1Z4</accession>
<organism evidence="2">
    <name type="scientific">Vibrio coralliilyticus</name>
    <dbReference type="NCBI Taxonomy" id="190893"/>
    <lineage>
        <taxon>Bacteria</taxon>
        <taxon>Pseudomonadati</taxon>
        <taxon>Pseudomonadota</taxon>
        <taxon>Gammaproteobacteria</taxon>
        <taxon>Vibrionales</taxon>
        <taxon>Vibrionaceae</taxon>
        <taxon>Vibrio</taxon>
    </lineage>
</organism>
<name>A0A837G1Z4_9VIBR</name>
<dbReference type="AlphaFoldDB" id="A0A837G1Z4"/>
<feature type="region of interest" description="Disordered" evidence="1">
    <location>
        <begin position="1"/>
        <end position="33"/>
    </location>
</feature>
<sequence length="78" mass="9205">MHAEQSELATQSINLEANNDETHTQPQPQGKKHHINLYFQSKTSDINYNNRINQFNIWINKSNKCNIDRTKDHTKIQQ</sequence>
<feature type="compositionally biased region" description="Polar residues" evidence="1">
    <location>
        <begin position="7"/>
        <end position="17"/>
    </location>
</feature>
<evidence type="ECO:0000313" key="2">
    <source>
        <dbReference type="EMBL" id="KJY68723.1"/>
    </source>
</evidence>
<proteinExistence type="predicted"/>
<dbReference type="EMBL" id="JXXR01000021">
    <property type="protein sequence ID" value="KJY68723.1"/>
    <property type="molecule type" value="Genomic_DNA"/>
</dbReference>
<gene>
    <name evidence="2" type="ORF">TW71_19400</name>
</gene>
<protein>
    <submittedName>
        <fullName evidence="2">Uncharacterized protein</fullName>
    </submittedName>
</protein>
<evidence type="ECO:0000256" key="1">
    <source>
        <dbReference type="SAM" id="MobiDB-lite"/>
    </source>
</evidence>